<protein>
    <recommendedName>
        <fullName evidence="3">G domain-containing protein</fullName>
    </recommendedName>
</protein>
<dbReference type="Gene3D" id="3.40.50.300">
    <property type="entry name" value="P-loop containing nucleotide triphosphate hydrolases"/>
    <property type="match status" value="1"/>
</dbReference>
<dbReference type="InterPro" id="IPR027417">
    <property type="entry name" value="P-loop_NTPase"/>
</dbReference>
<reference evidence="5" key="2">
    <citation type="submission" date="2015-01" db="EMBL/GenBank/DDBJ databases">
        <title>Evolutionary Origins and Diversification of the Mycorrhizal Mutualists.</title>
        <authorList>
            <consortium name="DOE Joint Genome Institute"/>
            <consortium name="Mycorrhizal Genomics Consortium"/>
            <person name="Kohler A."/>
            <person name="Kuo A."/>
            <person name="Nagy L.G."/>
            <person name="Floudas D."/>
            <person name="Copeland A."/>
            <person name="Barry K.W."/>
            <person name="Cichocki N."/>
            <person name="Veneault-Fourrey C."/>
            <person name="LaButti K."/>
            <person name="Lindquist E.A."/>
            <person name="Lipzen A."/>
            <person name="Lundell T."/>
            <person name="Morin E."/>
            <person name="Murat C."/>
            <person name="Riley R."/>
            <person name="Ohm R."/>
            <person name="Sun H."/>
            <person name="Tunlid A."/>
            <person name="Henrissat B."/>
            <person name="Grigoriev I.V."/>
            <person name="Hibbett D.S."/>
            <person name="Martin F."/>
        </authorList>
    </citation>
    <scope>NUCLEOTIDE SEQUENCE [LARGE SCALE GENOMIC DNA]</scope>
    <source>
        <strain evidence="5">441</strain>
    </source>
</reference>
<organism evidence="4 5">
    <name type="scientific">Pisolithus microcarpus 441</name>
    <dbReference type="NCBI Taxonomy" id="765257"/>
    <lineage>
        <taxon>Eukaryota</taxon>
        <taxon>Fungi</taxon>
        <taxon>Dikarya</taxon>
        <taxon>Basidiomycota</taxon>
        <taxon>Agaricomycotina</taxon>
        <taxon>Agaricomycetes</taxon>
        <taxon>Agaricomycetidae</taxon>
        <taxon>Boletales</taxon>
        <taxon>Sclerodermatineae</taxon>
        <taxon>Pisolithaceae</taxon>
        <taxon>Pisolithus</taxon>
    </lineage>
</organism>
<dbReference type="EMBL" id="KN834478">
    <property type="protein sequence ID" value="KIK10685.1"/>
    <property type="molecule type" value="Genomic_DNA"/>
</dbReference>
<evidence type="ECO:0000259" key="3">
    <source>
        <dbReference type="Pfam" id="PF01926"/>
    </source>
</evidence>
<evidence type="ECO:0000256" key="2">
    <source>
        <dbReference type="SAM" id="Phobius"/>
    </source>
</evidence>
<gene>
    <name evidence="4" type="ORF">PISMIDRAFT_579243</name>
</gene>
<feature type="compositionally biased region" description="Basic and acidic residues" evidence="1">
    <location>
        <begin position="28"/>
        <end position="40"/>
    </location>
</feature>
<dbReference type="OrthoDB" id="391988at2759"/>
<keyword evidence="2" id="KW-0472">Membrane</keyword>
<proteinExistence type="predicted"/>
<sequence length="511" mass="56854">MCIVFGVCPEGQPEVYTLRSHASSVKQQKPEADTVHDRGDPSNGNLQPTTDKILQICPRFRILVIGKTGVGKSTLINRAFGVTEAVSAHYRPGEANIETELTSPENTLFVLHDSKGFEPGEDTNYEAAKRFILSRRSGPLKDRLHAVWFCLESPRAGARLLESAAEDFLKSKQATLGTIPLIIVFTKYDEFVNEVDMKMPDQSLESASKKAESVLEKHYNQSIHPLAGVSLPHVAVSTEEGYEKTLPKLVQLTYSLVSQWVAHEPSVVSNMAQRVNPALKIQGTIDIGKKKYWTALRTSPNFAGHRIWDCLYVIHTDIVTVWNFPTPHLLSKEFRELMVKMVEDLHVPNAPDPSSMLTFSGGSLVAAISAVLAALANPAAPIVIPIVAGLAAGSWAYLVYCQSQIVQQRFIAFIVDLTHVMETLFMITEGRHERVGRRAIKLAYNAYHNSAVKAWAHNQIEAYRELEGRDAALEMIERLIKPVDSEDNANYHAEIRKLALDPVNLSQDEPW</sequence>
<dbReference type="AlphaFoldDB" id="A0A0C9XEE3"/>
<accession>A0A0C9XEE3</accession>
<reference evidence="4 5" key="1">
    <citation type="submission" date="2014-04" db="EMBL/GenBank/DDBJ databases">
        <authorList>
            <consortium name="DOE Joint Genome Institute"/>
            <person name="Kuo A."/>
            <person name="Kohler A."/>
            <person name="Costa M.D."/>
            <person name="Nagy L.G."/>
            <person name="Floudas D."/>
            <person name="Copeland A."/>
            <person name="Barry K.W."/>
            <person name="Cichocki N."/>
            <person name="Veneault-Fourrey C."/>
            <person name="LaButti K."/>
            <person name="Lindquist E.A."/>
            <person name="Lipzen A."/>
            <person name="Lundell T."/>
            <person name="Morin E."/>
            <person name="Murat C."/>
            <person name="Sun H."/>
            <person name="Tunlid A."/>
            <person name="Henrissat B."/>
            <person name="Grigoriev I.V."/>
            <person name="Hibbett D.S."/>
            <person name="Martin F."/>
            <person name="Nordberg H.P."/>
            <person name="Cantor M.N."/>
            <person name="Hua S.X."/>
        </authorList>
    </citation>
    <scope>NUCLEOTIDE SEQUENCE [LARGE SCALE GENOMIC DNA]</scope>
    <source>
        <strain evidence="4 5">441</strain>
    </source>
</reference>
<evidence type="ECO:0000313" key="4">
    <source>
        <dbReference type="EMBL" id="KIK10685.1"/>
    </source>
</evidence>
<keyword evidence="2" id="KW-0812">Transmembrane</keyword>
<feature type="region of interest" description="Disordered" evidence="1">
    <location>
        <begin position="21"/>
        <end position="49"/>
    </location>
</feature>
<name>A0A0C9XEE3_9AGAM</name>
<dbReference type="InterPro" id="IPR006073">
    <property type="entry name" value="GTP-bd"/>
</dbReference>
<dbReference type="GO" id="GO:0005525">
    <property type="term" value="F:GTP binding"/>
    <property type="evidence" value="ECO:0007669"/>
    <property type="project" value="InterPro"/>
</dbReference>
<dbReference type="SUPFAM" id="SSF52540">
    <property type="entry name" value="P-loop containing nucleoside triphosphate hydrolases"/>
    <property type="match status" value="1"/>
</dbReference>
<dbReference type="CDD" id="cd00882">
    <property type="entry name" value="Ras_like_GTPase"/>
    <property type="match status" value="1"/>
</dbReference>
<dbReference type="HOGENOM" id="CLU_023805_2_2_1"/>
<feature type="domain" description="G" evidence="3">
    <location>
        <begin position="61"/>
        <end position="187"/>
    </location>
</feature>
<evidence type="ECO:0000256" key="1">
    <source>
        <dbReference type="SAM" id="MobiDB-lite"/>
    </source>
</evidence>
<keyword evidence="2" id="KW-1133">Transmembrane helix</keyword>
<feature type="transmembrane region" description="Helical" evidence="2">
    <location>
        <begin position="382"/>
        <end position="400"/>
    </location>
</feature>
<dbReference type="Pfam" id="PF01926">
    <property type="entry name" value="MMR_HSR1"/>
    <property type="match status" value="1"/>
</dbReference>
<dbReference type="Proteomes" id="UP000054018">
    <property type="component" value="Unassembled WGS sequence"/>
</dbReference>
<keyword evidence="5" id="KW-1185">Reference proteome</keyword>
<evidence type="ECO:0000313" key="5">
    <source>
        <dbReference type="Proteomes" id="UP000054018"/>
    </source>
</evidence>